<dbReference type="Pfam" id="PF07715">
    <property type="entry name" value="Plug"/>
    <property type="match status" value="1"/>
</dbReference>
<dbReference type="Pfam" id="PF00593">
    <property type="entry name" value="TonB_dep_Rec_b-barrel"/>
    <property type="match status" value="1"/>
</dbReference>
<keyword evidence="3 11" id="KW-1134">Transmembrane beta strand</keyword>
<dbReference type="InterPro" id="IPR012910">
    <property type="entry name" value="Plug_dom"/>
</dbReference>
<comment type="caution">
    <text evidence="16">The sequence shown here is derived from an EMBL/GenBank/DDBJ whole genome shotgun (WGS) entry which is preliminary data.</text>
</comment>
<evidence type="ECO:0000256" key="6">
    <source>
        <dbReference type="ARBA" id="ARBA00023004"/>
    </source>
</evidence>
<evidence type="ECO:0000256" key="13">
    <source>
        <dbReference type="SAM" id="SignalP"/>
    </source>
</evidence>
<evidence type="ECO:0000313" key="17">
    <source>
        <dbReference type="Proteomes" id="UP000255283"/>
    </source>
</evidence>
<evidence type="ECO:0000256" key="12">
    <source>
        <dbReference type="RuleBase" id="RU003357"/>
    </source>
</evidence>
<sequence>MLRSSLVAASLLMAAIPSVAEELGDTSKVHDLDEVTVVSQPKEVFRLRLQPVSSTMLSRQTINLLGLHDLREISSFVPSFVMPDYGSRLTSSVYVRGIGSRVNAPAVGIYVDGMPVLSKSAFNFHCYELERVDVLRGPQGTLYGQNSEGGIVRVYSRNPMHYQGTDLTLSLGSRMYRNAEFAHYSKLSDRLAFSLAGFYGGQNGFFRNRTTGDRADSRNEAGGRLRLIFQPTSRLTLDYIADYQYTRQNGFPYGLLDLATGETASPATTCQPGYRRNMFSTALNVGFKANHFDFHSVTSYQYLYDYMLMDQDYLPEDYLRLDQHQLQNAMSQEFMFKSNAPVGGFWHWTAGTFFSAQWLKTNSPVHFGSAMNTFLSKTVTDYAYNGILNAMVRRLTAKGVPPTAALEQAKAIIARAGGCNIDMQMQGVPGLFRTPTYDLGFFHESNFTVTDRLTATLGLRYDYSHVGIDYNTSGALTLAENVMGQHLDAHITTALRHKTHDDFNQLLPKLGLSWGVDKRGSNLYATMSKGYRSGGYNIQMFSDILQTELSAAARTARGNADLQHTETDYEKIAKTIAYRPETSWNYETGAHLNLFGNTVQLDVSAFLMQVRNQQLSVMAGNYGFGRMMVNAGRSRSCGVELALRGNSLRGHLDWGASYGLTHAVFKEYTDSISGQVMDYRNKKVPYVPMHTVAAYADYRFVIASTGLRSITIGGNMNAQGKTYWDEANTYAQKFYAVVEAHADADFGFVKLRLWGRNLTKTDYNTFAVQSGATGKRLTFAQPGNPFQCGVDLKFHF</sequence>
<evidence type="ECO:0000256" key="8">
    <source>
        <dbReference type="ARBA" id="ARBA00023077"/>
    </source>
</evidence>
<keyword evidence="8 12" id="KW-0798">TonB box</keyword>
<dbReference type="InterPro" id="IPR039426">
    <property type="entry name" value="TonB-dep_rcpt-like"/>
</dbReference>
<dbReference type="GO" id="GO:0009279">
    <property type="term" value="C:cell outer membrane"/>
    <property type="evidence" value="ECO:0007669"/>
    <property type="project" value="UniProtKB-SubCell"/>
</dbReference>
<keyword evidence="5 11" id="KW-0812">Transmembrane</keyword>
<evidence type="ECO:0000256" key="9">
    <source>
        <dbReference type="ARBA" id="ARBA00023136"/>
    </source>
</evidence>
<keyword evidence="6" id="KW-0408">Iron</keyword>
<evidence type="ECO:0000256" key="3">
    <source>
        <dbReference type="ARBA" id="ARBA00022452"/>
    </source>
</evidence>
<keyword evidence="7" id="KW-0406">Ion transport</keyword>
<evidence type="ECO:0000256" key="1">
    <source>
        <dbReference type="ARBA" id="ARBA00004571"/>
    </source>
</evidence>
<reference evidence="16 17" key="1">
    <citation type="submission" date="2018-06" db="EMBL/GenBank/DDBJ databases">
        <authorList>
            <consortium name="Pathogen Informatics"/>
            <person name="Doyle S."/>
        </authorList>
    </citation>
    <scope>NUCLEOTIDE SEQUENCE [LARGE SCALE GENOMIC DNA]</scope>
    <source>
        <strain evidence="16 17">NCTC13063</strain>
    </source>
</reference>
<feature type="domain" description="TonB-dependent receptor plug" evidence="15">
    <location>
        <begin position="49"/>
        <end position="151"/>
    </location>
</feature>
<keyword evidence="9 11" id="KW-0472">Membrane</keyword>
<organism evidence="16 17">
    <name type="scientific">Segatella buccae</name>
    <dbReference type="NCBI Taxonomy" id="28126"/>
    <lineage>
        <taxon>Bacteria</taxon>
        <taxon>Pseudomonadati</taxon>
        <taxon>Bacteroidota</taxon>
        <taxon>Bacteroidia</taxon>
        <taxon>Bacteroidales</taxon>
        <taxon>Prevotellaceae</taxon>
        <taxon>Segatella</taxon>
    </lineage>
</organism>
<dbReference type="GO" id="GO:0006826">
    <property type="term" value="P:iron ion transport"/>
    <property type="evidence" value="ECO:0007669"/>
    <property type="project" value="UniProtKB-KW"/>
</dbReference>
<dbReference type="Proteomes" id="UP000255283">
    <property type="component" value="Unassembled WGS sequence"/>
</dbReference>
<evidence type="ECO:0000259" key="15">
    <source>
        <dbReference type="Pfam" id="PF07715"/>
    </source>
</evidence>
<evidence type="ECO:0000256" key="10">
    <source>
        <dbReference type="ARBA" id="ARBA00023237"/>
    </source>
</evidence>
<keyword evidence="10 11" id="KW-0998">Cell outer membrane</keyword>
<dbReference type="PROSITE" id="PS52016">
    <property type="entry name" value="TONB_DEPENDENT_REC_3"/>
    <property type="match status" value="1"/>
</dbReference>
<comment type="similarity">
    <text evidence="11 12">Belongs to the TonB-dependent receptor family.</text>
</comment>
<dbReference type="Gene3D" id="2.40.170.20">
    <property type="entry name" value="TonB-dependent receptor, beta-barrel domain"/>
    <property type="match status" value="2"/>
</dbReference>
<evidence type="ECO:0000256" key="5">
    <source>
        <dbReference type="ARBA" id="ARBA00022692"/>
    </source>
</evidence>
<evidence type="ECO:0000256" key="2">
    <source>
        <dbReference type="ARBA" id="ARBA00022448"/>
    </source>
</evidence>
<dbReference type="EMBL" id="UGTJ01000001">
    <property type="protein sequence ID" value="SUB79370.1"/>
    <property type="molecule type" value="Genomic_DNA"/>
</dbReference>
<feature type="signal peptide" evidence="13">
    <location>
        <begin position="1"/>
        <end position="20"/>
    </location>
</feature>
<dbReference type="InterPro" id="IPR000531">
    <property type="entry name" value="Beta-barrel_TonB"/>
</dbReference>
<keyword evidence="13" id="KW-0732">Signal</keyword>
<protein>
    <submittedName>
        <fullName evidence="16">Outer membrane cobalamin translocator</fullName>
    </submittedName>
</protein>
<evidence type="ECO:0000256" key="4">
    <source>
        <dbReference type="ARBA" id="ARBA00022496"/>
    </source>
</evidence>
<keyword evidence="4" id="KW-0410">Iron transport</keyword>
<dbReference type="InterPro" id="IPR036942">
    <property type="entry name" value="Beta-barrel_TonB_sf"/>
</dbReference>
<feature type="domain" description="TonB-dependent receptor-like beta-barrel" evidence="14">
    <location>
        <begin position="236"/>
        <end position="758"/>
    </location>
</feature>
<dbReference type="PANTHER" id="PTHR32552">
    <property type="entry name" value="FERRICHROME IRON RECEPTOR-RELATED"/>
    <property type="match status" value="1"/>
</dbReference>
<evidence type="ECO:0000313" key="16">
    <source>
        <dbReference type="EMBL" id="SUB79370.1"/>
    </source>
</evidence>
<evidence type="ECO:0000259" key="14">
    <source>
        <dbReference type="Pfam" id="PF00593"/>
    </source>
</evidence>
<accession>A0AAQ1UHM4</accession>
<keyword evidence="2 11" id="KW-0813">Transport</keyword>
<comment type="subcellular location">
    <subcellularLocation>
        <location evidence="1 11">Cell outer membrane</location>
        <topology evidence="1 11">Multi-pass membrane protein</topology>
    </subcellularLocation>
</comment>
<proteinExistence type="inferred from homology"/>
<dbReference type="AlphaFoldDB" id="A0AAQ1UHM4"/>
<dbReference type="PANTHER" id="PTHR32552:SF81">
    <property type="entry name" value="TONB-DEPENDENT OUTER MEMBRANE RECEPTOR"/>
    <property type="match status" value="1"/>
</dbReference>
<feature type="chain" id="PRO_5042917221" evidence="13">
    <location>
        <begin position="21"/>
        <end position="796"/>
    </location>
</feature>
<name>A0AAQ1UHM4_9BACT</name>
<dbReference type="SUPFAM" id="SSF56935">
    <property type="entry name" value="Porins"/>
    <property type="match status" value="1"/>
</dbReference>
<evidence type="ECO:0000256" key="11">
    <source>
        <dbReference type="PROSITE-ProRule" id="PRU01360"/>
    </source>
</evidence>
<evidence type="ECO:0000256" key="7">
    <source>
        <dbReference type="ARBA" id="ARBA00023065"/>
    </source>
</evidence>
<dbReference type="RefSeq" id="WP_115153225.1">
    <property type="nucleotide sequence ID" value="NZ_DBFWLE010000018.1"/>
</dbReference>
<gene>
    <name evidence="16" type="primary">btuB_2</name>
    <name evidence="16" type="ORF">NCTC13063_00635</name>
</gene>